<proteinExistence type="predicted"/>
<dbReference type="OrthoDB" id="2276859at2759"/>
<dbReference type="AlphaFoldDB" id="A0A1C7MUZ0"/>
<keyword evidence="2" id="KW-1185">Reference proteome</keyword>
<protein>
    <submittedName>
        <fullName evidence="1">Uncharacterized protein</fullName>
    </submittedName>
</protein>
<dbReference type="EMBL" id="LUGH01002369">
    <property type="protein sequence ID" value="OBZ80246.1"/>
    <property type="molecule type" value="Genomic_DNA"/>
</dbReference>
<comment type="caution">
    <text evidence="1">The sequence shown here is derived from an EMBL/GenBank/DDBJ whole genome shotgun (WGS) entry which is preliminary data.</text>
</comment>
<sequence length="317" mass="36595">NMKERKIAANRNCIYDLSNSGPSGQSTVEFVNVKNKAKRIETPLPELPEDVKTSIINNFKKGVNLNIMFNNMTKNIIQSTSSNRVYFKLLAHIVESHQLSPDIFVISKLPEFSEMDISFQFWSRIFHLIFSSSSTLKIKSGEKKLESSSFKIDYKIGCNIKGKFMTLSCVEIGRFVNDAKVRDDHHKLLLEGKVIINNIIKNFPFIDPNCIAIFNLQICGMKGDFIETILGNKKKYIAHRPLDRLRAPLHRNNNKIIDTFLRQLMYYKNYVETLCHDIEQMVNENDDKSASFGETLDTNTFKPPNFLDWIDDNVERL</sequence>
<gene>
    <name evidence="1" type="ORF">A0J61_11705</name>
</gene>
<dbReference type="InParanoid" id="A0A1C7MUZ0"/>
<reference evidence="1 2" key="1">
    <citation type="submission" date="2016-03" db="EMBL/GenBank/DDBJ databases">
        <title>Choanephora cucurbitarum.</title>
        <authorList>
            <person name="Min B."/>
            <person name="Park H."/>
            <person name="Park J.-H."/>
            <person name="Shin H.-D."/>
            <person name="Choi I.-G."/>
        </authorList>
    </citation>
    <scope>NUCLEOTIDE SEQUENCE [LARGE SCALE GENOMIC DNA]</scope>
    <source>
        <strain evidence="1 2">KUS-F28377</strain>
    </source>
</reference>
<evidence type="ECO:0000313" key="2">
    <source>
        <dbReference type="Proteomes" id="UP000093000"/>
    </source>
</evidence>
<evidence type="ECO:0000313" key="1">
    <source>
        <dbReference type="EMBL" id="OBZ80246.1"/>
    </source>
</evidence>
<name>A0A1C7MUZ0_9FUNG</name>
<accession>A0A1C7MUZ0</accession>
<feature type="non-terminal residue" evidence="1">
    <location>
        <position position="1"/>
    </location>
</feature>
<dbReference type="Proteomes" id="UP000093000">
    <property type="component" value="Unassembled WGS sequence"/>
</dbReference>
<organism evidence="1 2">
    <name type="scientific">Choanephora cucurbitarum</name>
    <dbReference type="NCBI Taxonomy" id="101091"/>
    <lineage>
        <taxon>Eukaryota</taxon>
        <taxon>Fungi</taxon>
        <taxon>Fungi incertae sedis</taxon>
        <taxon>Mucoromycota</taxon>
        <taxon>Mucoromycotina</taxon>
        <taxon>Mucoromycetes</taxon>
        <taxon>Mucorales</taxon>
        <taxon>Mucorineae</taxon>
        <taxon>Choanephoraceae</taxon>
        <taxon>Choanephoroideae</taxon>
        <taxon>Choanephora</taxon>
    </lineage>
</organism>